<dbReference type="GO" id="GO:0005758">
    <property type="term" value="C:mitochondrial intermembrane space"/>
    <property type="evidence" value="ECO:0007669"/>
    <property type="project" value="UniProtKB-SubCell"/>
</dbReference>
<comment type="similarity">
    <text evidence="2 9">Belongs to the anamorsin family.</text>
</comment>
<keyword evidence="7 9" id="KW-0411">Iron-sulfur</keyword>
<dbReference type="RefSeq" id="XP_025595675.1">
    <property type="nucleotide sequence ID" value="XM_025743393.1"/>
</dbReference>
<dbReference type="GO" id="GO:0051539">
    <property type="term" value="F:4 iron, 4 sulfur cluster binding"/>
    <property type="evidence" value="ECO:0007669"/>
    <property type="project" value="UniProtKB-KW"/>
</dbReference>
<feature type="region of interest" description="Fe-S binding site B" evidence="9">
    <location>
        <begin position="285"/>
        <end position="299"/>
    </location>
</feature>
<keyword evidence="4 9" id="KW-0963">Cytoplasm</keyword>
<feature type="short sequence motif" description="Cx2C motif 1" evidence="9">
    <location>
        <begin position="285"/>
        <end position="288"/>
    </location>
</feature>
<dbReference type="GeneID" id="37270937"/>
<accession>A0A316Z209</accession>
<comment type="caution">
    <text evidence="9">Lacks conserved residue(s) required for the propagation of feature annotation.</text>
</comment>
<keyword evidence="5 9" id="KW-0479">Metal-binding</keyword>
<feature type="binding site" evidence="9">
    <location>
        <position position="216"/>
    </location>
    <ligand>
        <name>[2Fe-2S] cluster</name>
        <dbReference type="ChEBI" id="CHEBI:190135"/>
    </ligand>
</feature>
<dbReference type="GO" id="GO:0016226">
    <property type="term" value="P:iron-sulfur cluster assembly"/>
    <property type="evidence" value="ECO:0007669"/>
    <property type="project" value="UniProtKB-UniRule"/>
</dbReference>
<feature type="binding site" evidence="9">
    <location>
        <position position="218"/>
    </location>
    <ligand>
        <name>[2Fe-2S] cluster</name>
        <dbReference type="ChEBI" id="CHEBI:190135"/>
    </ligand>
</feature>
<evidence type="ECO:0000256" key="2">
    <source>
        <dbReference type="ARBA" id="ARBA00008169"/>
    </source>
</evidence>
<gene>
    <name evidence="12" type="ORF">FA09DRAFT_332276</name>
</gene>
<dbReference type="Pfam" id="PF05093">
    <property type="entry name" value="CIAPIN1"/>
    <property type="match status" value="1"/>
</dbReference>
<evidence type="ECO:0000256" key="5">
    <source>
        <dbReference type="ARBA" id="ARBA00022723"/>
    </source>
</evidence>
<keyword evidence="13" id="KW-1185">Reference proteome</keyword>
<evidence type="ECO:0000256" key="6">
    <source>
        <dbReference type="ARBA" id="ARBA00023004"/>
    </source>
</evidence>
<proteinExistence type="inferred from homology"/>
<feature type="short sequence motif" description="Cx2C motif 2" evidence="9">
    <location>
        <begin position="296"/>
        <end position="299"/>
    </location>
</feature>
<feature type="domain" description="Anamorsin C-terminal" evidence="10">
    <location>
        <begin position="194"/>
        <end position="315"/>
    </location>
</feature>
<dbReference type="GO" id="GO:0009055">
    <property type="term" value="F:electron transfer activity"/>
    <property type="evidence" value="ECO:0007669"/>
    <property type="project" value="UniProtKB-UniRule"/>
</dbReference>
<sequence length="323" mass="32901">MSSAPSSSSAPATGRPLVVASLQAAADGSYQAAVQRLGAEAGASVEMHMLDRITDAATTLTPASYGPVLLLVPAAQIVPSLLAVLQAALVPSGVLSVQALSGSEGAAEELAEVRKTLLESGLQEVAIDLDAGAVRGTKAAAAAVPLRRLNLGGANGAARAKKASLWATAPASAGLIDSDSLLSEAERIAPRAVRREDCDVEAALAGGKRRKACKGCTCGLRELEEEEARGTDPIVQLAESNDMPNGAPGAAPARMETTETITDENGVTRVVKRVNVDTRGATSSCGSCFLGDAFRCSGCPFLGLPAFKPGEQVQIPLDMDDGL</sequence>
<evidence type="ECO:0000256" key="7">
    <source>
        <dbReference type="ARBA" id="ARBA00023014"/>
    </source>
</evidence>
<feature type="binding site" evidence="9">
    <location>
        <position position="288"/>
    </location>
    <ligand>
        <name>[4Fe-4S] cluster</name>
        <dbReference type="ChEBI" id="CHEBI:49883"/>
    </ligand>
</feature>
<feature type="binding site" evidence="9">
    <location>
        <position position="213"/>
    </location>
    <ligand>
        <name>[2Fe-2S] cluster</name>
        <dbReference type="ChEBI" id="CHEBI:190135"/>
    </ligand>
</feature>
<dbReference type="STRING" id="58919.A0A316Z209"/>
<evidence type="ECO:0000256" key="8">
    <source>
        <dbReference type="ARBA" id="ARBA00023128"/>
    </source>
</evidence>
<comment type="domain">
    <text evidence="9">The C-terminal domain binds 2 Fe-S clusters but is otherwise mostly in an intrinsically disordered conformation.</text>
</comment>
<dbReference type="Proteomes" id="UP000245946">
    <property type="component" value="Unassembled WGS sequence"/>
</dbReference>
<dbReference type="AlphaFoldDB" id="A0A316Z209"/>
<dbReference type="GO" id="GO:0046872">
    <property type="term" value="F:metal ion binding"/>
    <property type="evidence" value="ECO:0007669"/>
    <property type="project" value="UniProtKB-KW"/>
</dbReference>
<evidence type="ECO:0000256" key="9">
    <source>
        <dbReference type="HAMAP-Rule" id="MF_03115"/>
    </source>
</evidence>
<comment type="domain">
    <text evidence="9">The twin Cx2C motifs are involved in the recognition by the mitochondrial MIA40-ERV1 disulfide relay system. The formation of 2 disulfide bonds in the Cx2C motifs through dithiol/disulfide exchange reactions effectively traps the protein in the mitochondrial intermembrane space.</text>
</comment>
<comment type="subcellular location">
    <subcellularLocation>
        <location evidence="9">Cytoplasm</location>
    </subcellularLocation>
    <subcellularLocation>
        <location evidence="9">Mitochondrion intermembrane space</location>
    </subcellularLocation>
</comment>
<evidence type="ECO:0000256" key="4">
    <source>
        <dbReference type="ARBA" id="ARBA00022490"/>
    </source>
</evidence>
<feature type="binding site" evidence="9">
    <location>
        <position position="296"/>
    </location>
    <ligand>
        <name>[4Fe-4S] cluster</name>
        <dbReference type="ChEBI" id="CHEBI:49883"/>
    </ligand>
</feature>
<dbReference type="OrthoDB" id="311633at2759"/>
<feature type="binding site" evidence="9">
    <location>
        <position position="198"/>
    </location>
    <ligand>
        <name>[2Fe-2S] cluster</name>
        <dbReference type="ChEBI" id="CHEBI:190135"/>
    </ligand>
</feature>
<evidence type="ECO:0000256" key="1">
    <source>
        <dbReference type="ARBA" id="ARBA00001966"/>
    </source>
</evidence>
<evidence type="ECO:0000313" key="13">
    <source>
        <dbReference type="Proteomes" id="UP000245946"/>
    </source>
</evidence>
<feature type="binding site" evidence="9">
    <location>
        <position position="299"/>
    </location>
    <ligand>
        <name>[4Fe-4S] cluster</name>
        <dbReference type="ChEBI" id="CHEBI:49883"/>
    </ligand>
</feature>
<organism evidence="12 13">
    <name type="scientific">Tilletiopsis washingtonensis</name>
    <dbReference type="NCBI Taxonomy" id="58919"/>
    <lineage>
        <taxon>Eukaryota</taxon>
        <taxon>Fungi</taxon>
        <taxon>Dikarya</taxon>
        <taxon>Basidiomycota</taxon>
        <taxon>Ustilaginomycotina</taxon>
        <taxon>Exobasidiomycetes</taxon>
        <taxon>Entylomatales</taxon>
        <taxon>Entylomatales incertae sedis</taxon>
        <taxon>Tilletiopsis</taxon>
    </lineage>
</organism>
<dbReference type="InterPro" id="IPR031838">
    <property type="entry name" value="Dre2_N"/>
</dbReference>
<dbReference type="EMBL" id="KZ819305">
    <property type="protein sequence ID" value="PWN95396.1"/>
    <property type="molecule type" value="Genomic_DNA"/>
</dbReference>
<dbReference type="HAMAP" id="MF_03115">
    <property type="entry name" value="Anamorsin"/>
    <property type="match status" value="1"/>
</dbReference>
<feature type="binding site" evidence="9">
    <location>
        <position position="285"/>
    </location>
    <ligand>
        <name>[4Fe-4S] cluster</name>
        <dbReference type="ChEBI" id="CHEBI:49883"/>
    </ligand>
</feature>
<protein>
    <submittedName>
        <fullName evidence="12">DUF689-domain-containing protein</fullName>
    </submittedName>
</protein>
<dbReference type="GO" id="GO:0051537">
    <property type="term" value="F:2 iron, 2 sulfur cluster binding"/>
    <property type="evidence" value="ECO:0007669"/>
    <property type="project" value="UniProtKB-UniRule"/>
</dbReference>
<comment type="domain">
    <text evidence="9">The N-terminal domain has structural similarity with S-adenosyl-L-methionine-dependent methyltransferases, but does not bind S-adenosyl-L-methionine. It is required for correct assembly of the 2 Fe-S clusters.</text>
</comment>
<dbReference type="InterPro" id="IPR007785">
    <property type="entry name" value="Anamorsin"/>
</dbReference>
<dbReference type="PANTHER" id="PTHR13273">
    <property type="entry name" value="ANAMORSIN"/>
    <property type="match status" value="1"/>
</dbReference>
<evidence type="ECO:0000259" key="10">
    <source>
        <dbReference type="Pfam" id="PF05093"/>
    </source>
</evidence>
<name>A0A316Z209_9BASI</name>
<keyword evidence="9" id="KW-0001">2Fe-2S</keyword>
<comment type="cofactor">
    <cofactor evidence="1 9">
        <name>[4Fe-4S] cluster</name>
        <dbReference type="ChEBI" id="CHEBI:49883"/>
    </cofactor>
</comment>
<dbReference type="PANTHER" id="PTHR13273:SF14">
    <property type="entry name" value="ANAMORSIN"/>
    <property type="match status" value="1"/>
</dbReference>
<keyword evidence="6 9" id="KW-0408">Iron</keyword>
<comment type="cofactor">
    <cofactor evidence="9">
        <name>[2Fe-2S] cluster</name>
        <dbReference type="ChEBI" id="CHEBI:190135"/>
    </cofactor>
</comment>
<feature type="domain" description="Fe-S cluster assembly protein Dre2 N-terminal" evidence="11">
    <location>
        <begin position="42"/>
        <end position="147"/>
    </location>
</feature>
<reference evidence="12 13" key="1">
    <citation type="journal article" date="2018" name="Mol. Biol. Evol.">
        <title>Broad Genomic Sampling Reveals a Smut Pathogenic Ancestry of the Fungal Clade Ustilaginomycotina.</title>
        <authorList>
            <person name="Kijpornyongpan T."/>
            <person name="Mondo S.J."/>
            <person name="Barry K."/>
            <person name="Sandor L."/>
            <person name="Lee J."/>
            <person name="Lipzen A."/>
            <person name="Pangilinan J."/>
            <person name="LaButti K."/>
            <person name="Hainaut M."/>
            <person name="Henrissat B."/>
            <person name="Grigoriev I.V."/>
            <person name="Spatafora J.W."/>
            <person name="Aime M.C."/>
        </authorList>
    </citation>
    <scope>NUCLEOTIDE SEQUENCE [LARGE SCALE GENOMIC DNA]</scope>
    <source>
        <strain evidence="12 13">MCA 4186</strain>
    </source>
</reference>
<dbReference type="InterPro" id="IPR046408">
    <property type="entry name" value="CIAPIN1"/>
</dbReference>
<dbReference type="Pfam" id="PF16803">
    <property type="entry name" value="DRE2_N"/>
    <property type="match status" value="1"/>
</dbReference>
<keyword evidence="3 9" id="KW-0004">4Fe-4S</keyword>
<keyword evidence="8 9" id="KW-0496">Mitochondrion</keyword>
<evidence type="ECO:0000259" key="11">
    <source>
        <dbReference type="Pfam" id="PF16803"/>
    </source>
</evidence>
<evidence type="ECO:0000256" key="3">
    <source>
        <dbReference type="ARBA" id="ARBA00022485"/>
    </source>
</evidence>
<evidence type="ECO:0000313" key="12">
    <source>
        <dbReference type="EMBL" id="PWN95396.1"/>
    </source>
</evidence>